<keyword evidence="7" id="KW-0436">Ligase</keyword>
<reference evidence="7 8" key="1">
    <citation type="submission" date="2019-04" db="EMBL/GenBank/DDBJ databases">
        <title>High contiguity whole genome sequence and gene annotation resource for two Venturia nashicola isolates.</title>
        <authorList>
            <person name="Prokchorchik M."/>
            <person name="Won K."/>
            <person name="Lee Y."/>
            <person name="Choi E.D."/>
            <person name="Segonzac C."/>
            <person name="Sohn K.H."/>
        </authorList>
    </citation>
    <scope>NUCLEOTIDE SEQUENCE [LARGE SCALE GENOMIC DNA]</scope>
    <source>
        <strain evidence="7 8">PRI2</strain>
    </source>
</reference>
<dbReference type="InterPro" id="IPR055443">
    <property type="entry name" value="HEAT_ECM29"/>
</dbReference>
<evidence type="ECO:0000256" key="3">
    <source>
        <dbReference type="ARBA" id="ARBA00022737"/>
    </source>
</evidence>
<evidence type="ECO:0000313" key="8">
    <source>
        <dbReference type="Proteomes" id="UP000298493"/>
    </source>
</evidence>
<protein>
    <submittedName>
        <fullName evidence="7">Cytoplasmic tryptophan-tRNA ligase</fullName>
    </submittedName>
</protein>
<keyword evidence="8" id="KW-1185">Reference proteome</keyword>
<evidence type="ECO:0000259" key="6">
    <source>
        <dbReference type="Pfam" id="PF24492"/>
    </source>
</evidence>
<dbReference type="PANTHER" id="PTHR23346">
    <property type="entry name" value="TRANSLATIONAL ACTIVATOR GCN1-RELATED"/>
    <property type="match status" value="1"/>
</dbReference>
<dbReference type="GO" id="GO:0005634">
    <property type="term" value="C:nucleus"/>
    <property type="evidence" value="ECO:0007669"/>
    <property type="project" value="TreeGrafter"/>
</dbReference>
<dbReference type="Proteomes" id="UP000298493">
    <property type="component" value="Unassembled WGS sequence"/>
</dbReference>
<feature type="domain" description="Proteasome adapter and scaffold protein ECM29 HEAT-repeat" evidence="6">
    <location>
        <begin position="1332"/>
        <end position="1493"/>
    </location>
</feature>
<dbReference type="EMBL" id="SNSC02000001">
    <property type="protein sequence ID" value="TID27465.1"/>
    <property type="molecule type" value="Genomic_DNA"/>
</dbReference>
<gene>
    <name evidence="7" type="ORF">E6O75_ATG00232</name>
</gene>
<accession>A0A4Z1PD83</accession>
<dbReference type="GO" id="GO:0043248">
    <property type="term" value="P:proteasome assembly"/>
    <property type="evidence" value="ECO:0007669"/>
    <property type="project" value="InterPro"/>
</dbReference>
<keyword evidence="2" id="KW-0963">Cytoplasm</keyword>
<dbReference type="PANTHER" id="PTHR23346:SF19">
    <property type="entry name" value="PROTEASOME ADAPTER AND SCAFFOLD PROTEIN ECM29"/>
    <property type="match status" value="1"/>
</dbReference>
<dbReference type="SUPFAM" id="SSF48371">
    <property type="entry name" value="ARM repeat"/>
    <property type="match status" value="2"/>
</dbReference>
<organism evidence="7 8">
    <name type="scientific">Venturia nashicola</name>
    <dbReference type="NCBI Taxonomy" id="86259"/>
    <lineage>
        <taxon>Eukaryota</taxon>
        <taxon>Fungi</taxon>
        <taxon>Dikarya</taxon>
        <taxon>Ascomycota</taxon>
        <taxon>Pezizomycotina</taxon>
        <taxon>Dothideomycetes</taxon>
        <taxon>Pleosporomycetidae</taxon>
        <taxon>Venturiales</taxon>
        <taxon>Venturiaceae</taxon>
        <taxon>Venturia</taxon>
    </lineage>
</organism>
<evidence type="ECO:0000256" key="4">
    <source>
        <dbReference type="ARBA" id="ARBA00022942"/>
    </source>
</evidence>
<dbReference type="GO" id="GO:0060090">
    <property type="term" value="F:molecular adaptor activity"/>
    <property type="evidence" value="ECO:0007669"/>
    <property type="project" value="InterPro"/>
</dbReference>
<keyword evidence="3" id="KW-0677">Repeat</keyword>
<evidence type="ECO:0000313" key="7">
    <source>
        <dbReference type="EMBL" id="TID27465.1"/>
    </source>
</evidence>
<comment type="subcellular location">
    <subcellularLocation>
        <location evidence="1">Cytoplasm</location>
    </subcellularLocation>
</comment>
<evidence type="ECO:0000256" key="1">
    <source>
        <dbReference type="ARBA" id="ARBA00004496"/>
    </source>
</evidence>
<dbReference type="GO" id="GO:0036503">
    <property type="term" value="P:ERAD pathway"/>
    <property type="evidence" value="ECO:0007669"/>
    <property type="project" value="TreeGrafter"/>
</dbReference>
<evidence type="ECO:0000259" key="5">
    <source>
        <dbReference type="Pfam" id="PF13001"/>
    </source>
</evidence>
<name>A0A4Z1PD83_9PEZI</name>
<dbReference type="Pfam" id="PF23731">
    <property type="entry name" value="ARM_ECM29_C"/>
    <property type="match status" value="1"/>
</dbReference>
<dbReference type="GO" id="GO:0016874">
    <property type="term" value="F:ligase activity"/>
    <property type="evidence" value="ECO:0007669"/>
    <property type="project" value="UniProtKB-KW"/>
</dbReference>
<dbReference type="Pfam" id="PF24492">
    <property type="entry name" value="HEAT_ECM29"/>
    <property type="match status" value="1"/>
</dbReference>
<dbReference type="GO" id="GO:0000502">
    <property type="term" value="C:proteasome complex"/>
    <property type="evidence" value="ECO:0007669"/>
    <property type="project" value="UniProtKB-KW"/>
</dbReference>
<dbReference type="InterPro" id="IPR011989">
    <property type="entry name" value="ARM-like"/>
</dbReference>
<dbReference type="InterPro" id="IPR024372">
    <property type="entry name" value="Ecm29_N"/>
</dbReference>
<keyword evidence="4" id="KW-0647">Proteasome</keyword>
<comment type="caution">
    <text evidence="7">The sequence shown here is derived from an EMBL/GenBank/DDBJ whole genome shotgun (WGS) entry which is preliminary data.</text>
</comment>
<dbReference type="Pfam" id="PF13001">
    <property type="entry name" value="ECM29_N"/>
    <property type="match status" value="1"/>
</dbReference>
<feature type="domain" description="Proteasome component Ecm29 N-terminal" evidence="5">
    <location>
        <begin position="14"/>
        <end position="540"/>
    </location>
</feature>
<dbReference type="STRING" id="86259.A0A4Z1PD83"/>
<dbReference type="Gene3D" id="1.25.10.10">
    <property type="entry name" value="Leucine-rich Repeat Variant"/>
    <property type="match status" value="3"/>
</dbReference>
<dbReference type="InterPro" id="IPR016024">
    <property type="entry name" value="ARM-type_fold"/>
</dbReference>
<evidence type="ECO:0000256" key="2">
    <source>
        <dbReference type="ARBA" id="ARBA00022490"/>
    </source>
</evidence>
<proteinExistence type="predicted"/>
<sequence>MASASAEERELALVNKVEMRIALASSDDKLEALLKTYLPPLLLKLTSEHLSVRNKVISICQHVNTRIKAPSIQLPVAALLKQFKEHPQSALVRHFDLLYIQQGVVRLSDSQRGDLLPVLFKGISADISEPNKNGATLFQLLLQALQQYKLPPKGSKEDDGLRKTLEVTDDDAKTLAAWFGKLLLLSSLRKSTDGGKGMPPGLSEAEFDFLTGYGKPGVWDPTTEGGLLLSKTKISTLQFLASGAFKDEERFLPALFASADTNSNIVDRGEDITKRTVSNVDIDDKSLIAQLYGLYLGGSSNPAVTPALQVKILSILARSLVSTSFTGDFTKIVERGLAVGESAVKGREAAKLHTAIFTFARFYLRHAKPEELAQVTGLLVQRLTDFIVGQGWPSPEPTVDLELRRLAYELIGLSAKAGGKRDLELLEWFFKSLSEDGSGSETAVSIEEGLSNLLGAFSLKSKLQEGVAQKGTDGDITMEDSAEQEEYDLSQILLERMKPAENTVGQDTKYRRSTRYVAVRFANRCLPYRNTIARWINILAVGGVPGESQEVAEEGKKGLSPYWFRMLNADRPELWAKHVVQQPSGIANDQEVEFPDFTELFKTIFPFYHTHGDDFAHDATPHIEGFMRERRSAFSPAISYCHRVFCSQALSSSGIGFDIDVDWERKIETATSTDLTSRQGGRDYIRRLVSTDEKSTTLALAGLMRTSFDGLTFDRGVGIEESHNIFLSLLTLCPTDFIERYEFATIQNHLIPSFKSNNEQIRSAAAKSFGILVASEQPGGISATIQSLVEVIQRWKSAVGSGINEINGTVKALGFTISRIALRGSLDAELKNPLERLQEVVVSILKDSSDTTLLDAAYSAVEQLSIFPVYQKELQLDPDTIKSMTEKISEKAQTGSEKAIGALGRFAVCLPEDLTEDSSSHLLDEKLYKLHEIRQMEAHFAVGEALCCFSSGWDSTVLKLELDMDCPSPTNAKTRTLKRILDRTIKDCRASKPSLRKASVIWLLCLVQFCGPLPEVQGSLRACQAAFKHCLSDRDELVQEASSRGLGIVYEKGDRALKDDLVRDLVGSFSENKTNLAGNVTEDTQLFEPGALPTGDGSVTTYKDILSLAAEVGDSSLVYRFMSLAANNAIWSSRAAFGRFGLSNVFSDSSVDGYLAENPKLYPKLYRYRFDPNPNVQRSMNDIWNALVKDSNTTIEANFDAIMEDLLHNILVREWRVRQASCAAIGDLVQGRQFSKYEKYLSQIWTQTFKVMDDIKDSVRVAAASLARVLTGILVRSLEAGESSAKSADGMLKNVLPFLLSGSGLESSAKDVQGFALHTLLQIIKKGSGKILRPFIPELIERMLGLLSTLEPEAINYIHLNASKYNLTEEKIDGMRLNSIRASPMMEAVERLLDLLDDDAMAKTAVAIESAMKSSIGLPSKVGCSRVLVSLSTRHRHLYNPYADRFLKLMEKAVLDRNDTVSSSYAAAAGYTARVASDKQILQLMAFSKKLYLTSENERHRAVSADIIHAVSKHATDRFGNLAVDILPFTFISKYDGQEDVKHLADETWNDNVGGSRAVSLYLKEIMELAVELLDSPRWNLKHASARAVSAATEALASGIDGIPKAQAEIIWPALRKALDGKTWDGKEVVVKAFAEFAKSVKDEEVRNKISPEVVKIALREAKRQNKQYQQHAIPTLGKIAAAFKTIETTDWNKEVFDIVSPLVTDLTSEDDDAMDVDAGNGKKDGKLRDQILVGAVEALQLSLDPEQIFKRLSKSKSDGKGLNTRVFQFLDVTTKAIRVRTNAVYTPSFEVIELFFKKIDEDAVNGINGILGIKADAATFEKKAHELLFDTSYSTLNESIRMLRAKAILAFAEIPIKEVVKSVLDKDDGLEKDITEERAASVKTVLSQAKKKIGG</sequence>
<dbReference type="GO" id="GO:0005737">
    <property type="term" value="C:cytoplasm"/>
    <property type="evidence" value="ECO:0007669"/>
    <property type="project" value="UniProtKB-SubCell"/>
</dbReference>